<dbReference type="PANTHER" id="PTHR47078:SF1">
    <property type="entry name" value="CYTOSKELETON-ASSOCIATED PROTEIN 2-LIKE"/>
    <property type="match status" value="1"/>
</dbReference>
<accession>A0A3L8RSZ1</accession>
<dbReference type="GO" id="GO:0005813">
    <property type="term" value="C:centrosome"/>
    <property type="evidence" value="ECO:0007669"/>
    <property type="project" value="TreeGrafter"/>
</dbReference>
<feature type="region of interest" description="Disordered" evidence="1">
    <location>
        <begin position="1837"/>
        <end position="1856"/>
    </location>
</feature>
<proteinExistence type="predicted"/>
<reference evidence="2 3" key="1">
    <citation type="journal article" date="2018" name="Proc. R. Soc. B">
        <title>A non-coding region near Follistatin controls head colour polymorphism in the Gouldian finch.</title>
        <authorList>
            <person name="Toomey M.B."/>
            <person name="Marques C.I."/>
            <person name="Andrade P."/>
            <person name="Araujo P.M."/>
            <person name="Sabatino S."/>
            <person name="Gazda M.A."/>
            <person name="Afonso S."/>
            <person name="Lopes R.J."/>
            <person name="Corbo J.C."/>
            <person name="Carneiro M."/>
        </authorList>
    </citation>
    <scope>NUCLEOTIDE SEQUENCE [LARGE SCALE GENOMIC DNA]</scope>
    <source>
        <strain evidence="2">Red01</strain>
        <tissue evidence="2">Muscle</tissue>
    </source>
</reference>
<comment type="caution">
    <text evidence="2">The sequence shown here is derived from an EMBL/GenBank/DDBJ whole genome shotgun (WGS) entry which is preliminary data.</text>
</comment>
<protein>
    <submittedName>
        <fullName evidence="2">Uncharacterized protein</fullName>
    </submittedName>
</protein>
<dbReference type="OrthoDB" id="6288182at2759"/>
<evidence type="ECO:0000313" key="3">
    <source>
        <dbReference type="Proteomes" id="UP000276834"/>
    </source>
</evidence>
<dbReference type="Proteomes" id="UP000276834">
    <property type="component" value="Unassembled WGS sequence"/>
</dbReference>
<dbReference type="PANTHER" id="PTHR47078">
    <property type="entry name" value="CYTOSKELETON-ASSOCIATED PROTEIN 2-LIKE"/>
    <property type="match status" value="1"/>
</dbReference>
<feature type="compositionally biased region" description="Low complexity" evidence="1">
    <location>
        <begin position="668"/>
        <end position="679"/>
    </location>
</feature>
<feature type="region of interest" description="Disordered" evidence="1">
    <location>
        <begin position="1651"/>
        <end position="1783"/>
    </location>
</feature>
<evidence type="ECO:0000256" key="1">
    <source>
        <dbReference type="SAM" id="MobiDB-lite"/>
    </source>
</evidence>
<feature type="region of interest" description="Disordered" evidence="1">
    <location>
        <begin position="45"/>
        <end position="112"/>
    </location>
</feature>
<dbReference type="InterPro" id="IPR052855">
    <property type="entry name" value="CKAP2-like"/>
</dbReference>
<feature type="region of interest" description="Disordered" evidence="1">
    <location>
        <begin position="1492"/>
        <end position="1558"/>
    </location>
</feature>
<keyword evidence="3" id="KW-1185">Reference proteome</keyword>
<organism evidence="2 3">
    <name type="scientific">Chloebia gouldiae</name>
    <name type="common">Gouldian finch</name>
    <name type="synonym">Erythrura gouldiae</name>
    <dbReference type="NCBI Taxonomy" id="44316"/>
    <lineage>
        <taxon>Eukaryota</taxon>
        <taxon>Metazoa</taxon>
        <taxon>Chordata</taxon>
        <taxon>Craniata</taxon>
        <taxon>Vertebrata</taxon>
        <taxon>Euteleostomi</taxon>
        <taxon>Archelosauria</taxon>
        <taxon>Archosauria</taxon>
        <taxon>Dinosauria</taxon>
        <taxon>Saurischia</taxon>
        <taxon>Theropoda</taxon>
        <taxon>Coelurosauria</taxon>
        <taxon>Aves</taxon>
        <taxon>Neognathae</taxon>
        <taxon>Neoaves</taxon>
        <taxon>Telluraves</taxon>
        <taxon>Australaves</taxon>
        <taxon>Passeriformes</taxon>
        <taxon>Passeroidea</taxon>
        <taxon>Passeridae</taxon>
        <taxon>Chloebia</taxon>
    </lineage>
</organism>
<feature type="compositionally biased region" description="Polar residues" evidence="1">
    <location>
        <begin position="615"/>
        <end position="625"/>
    </location>
</feature>
<feature type="region of interest" description="Disordered" evidence="1">
    <location>
        <begin position="1387"/>
        <end position="1416"/>
    </location>
</feature>
<dbReference type="GO" id="GO:0072686">
    <property type="term" value="C:mitotic spindle"/>
    <property type="evidence" value="ECO:0007669"/>
    <property type="project" value="TreeGrafter"/>
</dbReference>
<name>A0A3L8RSZ1_CHLGU</name>
<feature type="compositionally biased region" description="Basic and acidic residues" evidence="1">
    <location>
        <begin position="1403"/>
        <end position="1416"/>
    </location>
</feature>
<dbReference type="GO" id="GO:0005829">
    <property type="term" value="C:cytosol"/>
    <property type="evidence" value="ECO:0007669"/>
    <property type="project" value="TreeGrafter"/>
</dbReference>
<feature type="region of interest" description="Disordered" evidence="1">
    <location>
        <begin position="589"/>
        <end position="689"/>
    </location>
</feature>
<feature type="compositionally biased region" description="Low complexity" evidence="1">
    <location>
        <begin position="63"/>
        <end position="78"/>
    </location>
</feature>
<gene>
    <name evidence="2" type="ORF">DV515_00016332</name>
</gene>
<feature type="compositionally biased region" description="Basic and acidic residues" evidence="1">
    <location>
        <begin position="1764"/>
        <end position="1775"/>
    </location>
</feature>
<evidence type="ECO:0000313" key="2">
    <source>
        <dbReference type="EMBL" id="RLV83757.1"/>
    </source>
</evidence>
<sequence>MLKDHDPVVSSLSEILDAEEETCFFFRKNKALPEVTELEAAMGATRKWSTAGSAPPALRTRQDASAPQPSDQSAPASPLSRVIRAANQRRAGAALVPRRGQQGAVCPAEPRGRGLLGSVGRGLAVGGVPPWVGGPVCRGPVPTACSLPRVLGAALQSGDPSGSLHGGGPGAEPPEGFGPLRCAGTPQGGLSGPSRAAGGAVGCCGVTLCPPESALPPKPCALPGGTLKGLITCWTSRDGCHWPLKPAATWFPAPCLFLGTGSLRPWQIWGSHAKGNVLSNLLWNSLVFHLDNICTSPAERQTQCLEAQVVAMAVPEQLQCPSSFCAGSKTDSSTKGCRGPWGAAGQLSPVSARKPPLLLSLHLEQAAAQGTRQELGVTIGQLWKVGEPYCHPPSPGKQCSIPEFWHGAGSTLWNMGIAWGCHLLPRGLCLSQLLGKDLGTALCPTSQSPPLHQHCKAKGAGAAGTPAAAVGLPVILQQRHRLFTLGVGCPQAGIGLRQEKVPTAQGQVATSHPLAMSASGPGPLHVLLWAAWQQLGCAQASPSSSSSPLDAEGAQWEQDPKGIRVAGLPTSSCPSVPVTHLLARVTMLGQPGRKGSDPSAPPLTHGPSAGGGQGSQREAGTSQPTAWVPTQHLYQPPQAGRKTEARWGTSRALGAAYQDRGHSGTGCPSSHSTYPSHSGHPGGPPTEEVVAGGRHSALGVTWIRRLMELMSGRSLLPLSKCLERSRPSLRAHLEGSPLVLLLLPLSQEEIQAAQLLKQLCKGNRASSVQEHHPLPSTINKEGQDMAHSGSFAIKGCRRLQATSSPCMVKPVSLTRHCSPLFSLRHHQKGAPALPLLGFENVPKDVVPHVEDVFALHTQEPVTGRGHGWGAVHSPDRAQLGAYHRSRQHSAGEGQCTSPCAASPCPAGRRHCYLCLLGVQSAMNLPCCAHRSPLTLQQGRGPHRVNLAQDGALSKEEGLAGVHHDQVKVGPPGAPWDISLWTPGGGVNKRMLITPCAPHPAHTGDRLTLTSGIITAAPSQGRPLRECKSPCFLTHAAKEVGMPKPPCQGLKTDMAARGMSWVPTQTLPVLQHSPSASPLCPCRAGWTWWWGTWTPPTHVSVGVVTVGGQEDLPHLLHAAQQQRHTGLVRGKSVRGGHKELTEGSRVGRERMVWGWPKSPRVCVWENPGSLSTHHHQPLAHCTHREVDVVHGLAHILVHAAEGHEEVPMLVAGVTAATGCPAEGSSPQDLHLGCRAGQHPRVVGGPGQWGFSLTCEVEEGVEDVEAFHVIPLDELVGVIHGAALHPEGPPAPPCPTFGEFPDSPLEETEAVGTDQQVPVGIHLQQVPVQGIKHQTPAPHSCQWVGGSLPLPSRLWDPLHKLTGWGSQGTCTLQGGKGYVGRGWRNPTTTPPCFRAPPNSLAKRQAPVDKDPGGDHGGSDWVRRGLGLGVAQRKRWGHVSLSQSLVSALEGSCAHPSPGPSQQVIGVEKWAVELEMELELGEGIVSPCLDLSPPGHVDMTPRASAPSRYDKGPEDLPSGPAPLLTCPSPSPGPASPRPAAPITRQSLRIPPQGPGVALPRAPGRRWAPLALAAHRRRLRPPPPAAAALTGLCGPPRPRPGQRRRDGAGAPRAGDPKWGTVRAALHARLPHTGGARRALPARGSAAAVCPAAPLAAGSSRRRIINRGQGPAPPPPRWALRIRPGGDGEDGEAPARGTRRPPPHAAHKAPLETRVCRPKGPLLRHPGDADVGPGPGLDPGRRERPSAHGGAAEQLLCQGCGGTDTGPDTGDRADRQDRSHPQVQGADNPCAGLFTALPMIQGARGALIFGQGREGYGAAFGDPTISQIPRTTGSTGIRRKSLLRGQRAAPRAPEQDGVHSTTAMEAKLNAAEPARGVPHDSPAFCSRAGKDQTLSFSHKITTRRSVEV</sequence>
<feature type="region of interest" description="Disordered" evidence="1">
    <location>
        <begin position="1573"/>
        <end position="1614"/>
    </location>
</feature>
<dbReference type="EMBL" id="QUSF01000293">
    <property type="protein sequence ID" value="RLV83757.1"/>
    <property type="molecule type" value="Genomic_DNA"/>
</dbReference>
<feature type="compositionally biased region" description="Pro residues" evidence="1">
    <location>
        <begin position="1525"/>
        <end position="1536"/>
    </location>
</feature>
<feature type="compositionally biased region" description="Basic residues" evidence="1">
    <location>
        <begin position="1692"/>
        <end position="1702"/>
    </location>
</feature>
<feature type="region of interest" description="Disordered" evidence="1">
    <location>
        <begin position="156"/>
        <end position="193"/>
    </location>
</feature>